<feature type="compositionally biased region" description="Basic and acidic residues" evidence="4">
    <location>
        <begin position="13"/>
        <end position="26"/>
    </location>
</feature>
<dbReference type="FunFam" id="2.60.120.330:FF:000098">
    <property type="entry name" value="Predicted protein"/>
    <property type="match status" value="1"/>
</dbReference>
<dbReference type="SUPFAM" id="SSF51197">
    <property type="entry name" value="Clavaminate synthase-like"/>
    <property type="match status" value="1"/>
</dbReference>
<gene>
    <name evidence="6" type="ORF">KC19_5G186700</name>
</gene>
<dbReference type="AlphaFoldDB" id="A0A8T0I4M8"/>
<keyword evidence="3" id="KW-0560">Oxidoreductase</keyword>
<comment type="caution">
    <text evidence="6">The sequence shown here is derived from an EMBL/GenBank/DDBJ whole genome shotgun (WGS) entry which is preliminary data.</text>
</comment>
<organism evidence="6 7">
    <name type="scientific">Ceratodon purpureus</name>
    <name type="common">Fire moss</name>
    <name type="synonym">Dicranum purpureum</name>
    <dbReference type="NCBI Taxonomy" id="3225"/>
    <lineage>
        <taxon>Eukaryota</taxon>
        <taxon>Viridiplantae</taxon>
        <taxon>Streptophyta</taxon>
        <taxon>Embryophyta</taxon>
        <taxon>Bryophyta</taxon>
        <taxon>Bryophytina</taxon>
        <taxon>Bryopsida</taxon>
        <taxon>Dicranidae</taxon>
        <taxon>Pseudoditrichales</taxon>
        <taxon>Ditrichaceae</taxon>
        <taxon>Ceratodon</taxon>
    </lineage>
</organism>
<evidence type="ECO:0000256" key="4">
    <source>
        <dbReference type="SAM" id="MobiDB-lite"/>
    </source>
</evidence>
<dbReference type="InterPro" id="IPR005123">
    <property type="entry name" value="Oxoglu/Fe-dep_dioxygenase_dom"/>
</dbReference>
<dbReference type="Proteomes" id="UP000822688">
    <property type="component" value="Chromosome 5"/>
</dbReference>
<evidence type="ECO:0000256" key="2">
    <source>
        <dbReference type="ARBA" id="ARBA00023004"/>
    </source>
</evidence>
<proteinExistence type="inferred from homology"/>
<evidence type="ECO:0000256" key="3">
    <source>
        <dbReference type="RuleBase" id="RU003682"/>
    </source>
</evidence>
<dbReference type="Gene3D" id="2.60.120.330">
    <property type="entry name" value="B-lactam Antibiotic, Isopenicillin N Synthase, Chain"/>
    <property type="match status" value="1"/>
</dbReference>
<reference evidence="6" key="1">
    <citation type="submission" date="2020-06" db="EMBL/GenBank/DDBJ databases">
        <title>WGS assembly of Ceratodon purpureus strain R40.</title>
        <authorList>
            <person name="Carey S.B."/>
            <person name="Jenkins J."/>
            <person name="Shu S."/>
            <person name="Lovell J.T."/>
            <person name="Sreedasyam A."/>
            <person name="Maumus F."/>
            <person name="Tiley G.P."/>
            <person name="Fernandez-Pozo N."/>
            <person name="Barry K."/>
            <person name="Chen C."/>
            <person name="Wang M."/>
            <person name="Lipzen A."/>
            <person name="Daum C."/>
            <person name="Saski C.A."/>
            <person name="Payton A.C."/>
            <person name="Mcbreen J.C."/>
            <person name="Conrad R.E."/>
            <person name="Kollar L.M."/>
            <person name="Olsson S."/>
            <person name="Huttunen S."/>
            <person name="Landis J.B."/>
            <person name="Wickett N.J."/>
            <person name="Johnson M.G."/>
            <person name="Rensing S.A."/>
            <person name="Grimwood J."/>
            <person name="Schmutz J."/>
            <person name="Mcdaniel S.F."/>
        </authorList>
    </citation>
    <scope>NUCLEOTIDE SEQUENCE</scope>
    <source>
        <strain evidence="6">R40</strain>
    </source>
</reference>
<dbReference type="Pfam" id="PF03171">
    <property type="entry name" value="2OG-FeII_Oxy"/>
    <property type="match status" value="1"/>
</dbReference>
<dbReference type="PANTHER" id="PTHR47990">
    <property type="entry name" value="2-OXOGLUTARATE (2OG) AND FE(II)-DEPENDENT OXYGENASE SUPERFAMILY PROTEIN-RELATED"/>
    <property type="match status" value="1"/>
</dbReference>
<dbReference type="InterPro" id="IPR026992">
    <property type="entry name" value="DIOX_N"/>
</dbReference>
<dbReference type="InterPro" id="IPR050231">
    <property type="entry name" value="Iron_ascorbate_oxido_reductase"/>
</dbReference>
<dbReference type="GO" id="GO:0046872">
    <property type="term" value="F:metal ion binding"/>
    <property type="evidence" value="ECO:0007669"/>
    <property type="project" value="UniProtKB-KW"/>
</dbReference>
<name>A0A8T0I4M8_CERPU</name>
<evidence type="ECO:0000259" key="5">
    <source>
        <dbReference type="PROSITE" id="PS51471"/>
    </source>
</evidence>
<dbReference type="InterPro" id="IPR044861">
    <property type="entry name" value="IPNS-like_FE2OG_OXY"/>
</dbReference>
<keyword evidence="7" id="KW-1185">Reference proteome</keyword>
<evidence type="ECO:0000313" key="6">
    <source>
        <dbReference type="EMBL" id="KAG0577859.1"/>
    </source>
</evidence>
<keyword evidence="2 3" id="KW-0408">Iron</keyword>
<keyword evidence="1 3" id="KW-0479">Metal-binding</keyword>
<dbReference type="InterPro" id="IPR027443">
    <property type="entry name" value="IPNS-like_sf"/>
</dbReference>
<dbReference type="EMBL" id="CM026425">
    <property type="protein sequence ID" value="KAG0577859.1"/>
    <property type="molecule type" value="Genomic_DNA"/>
</dbReference>
<dbReference type="Pfam" id="PF14226">
    <property type="entry name" value="DIOX_N"/>
    <property type="match status" value="1"/>
</dbReference>
<dbReference type="GO" id="GO:0016491">
    <property type="term" value="F:oxidoreductase activity"/>
    <property type="evidence" value="ECO:0007669"/>
    <property type="project" value="UniProtKB-KW"/>
</dbReference>
<dbReference type="PROSITE" id="PS51471">
    <property type="entry name" value="FE2OG_OXY"/>
    <property type="match status" value="1"/>
</dbReference>
<evidence type="ECO:0000313" key="7">
    <source>
        <dbReference type="Proteomes" id="UP000822688"/>
    </source>
</evidence>
<comment type="similarity">
    <text evidence="3">Belongs to the iron/ascorbate-dependent oxidoreductase family.</text>
</comment>
<sequence length="392" mass="44213">MGASEVTGPGDEDGVKDIELKDGREVKDGDVPVPVYSMQALWDGKMTVKDFEVTGKEQPTLPHNVFEQDEALPVIDIEALLGTDRIAREANMATMLEAAKSWGFFKIRNHGVPLEVVKKVESNVKKFFTFPMEKKLLVKAENFSFGYIGGSPVTWGYKWWMEGLHMKVKDEAIRNMVNLVFSDDKEFAKEFTKDLTSYFGTMRDLSRLVVECLTEGLGLRPDTFTKLETANAICNARVNHYPRCPDPSKVFGIPGHTDPQLLSILYQDEVGGLQVLRDGKWIGIRPDDSTFVVNLGDTFQVLSNGILHSAVHRVALNTLRSRYATIYFYGIDNTVPLSVPPELVTKDRPLKYRPFTVNEYREYLVHKQLPIDSIKFLEVQPKATESATELAQ</sequence>
<evidence type="ECO:0000256" key="1">
    <source>
        <dbReference type="ARBA" id="ARBA00022723"/>
    </source>
</evidence>
<feature type="domain" description="Fe2OG dioxygenase" evidence="5">
    <location>
        <begin position="229"/>
        <end position="331"/>
    </location>
</feature>
<protein>
    <recommendedName>
        <fullName evidence="5">Fe2OG dioxygenase domain-containing protein</fullName>
    </recommendedName>
</protein>
<feature type="region of interest" description="Disordered" evidence="4">
    <location>
        <begin position="1"/>
        <end position="26"/>
    </location>
</feature>
<accession>A0A8T0I4M8</accession>
<dbReference type="OrthoDB" id="288590at2759"/>